<dbReference type="AlphaFoldDB" id="A0A372MF08"/>
<proteinExistence type="predicted"/>
<feature type="transmembrane region" description="Helical" evidence="1">
    <location>
        <begin position="95"/>
        <end position="117"/>
    </location>
</feature>
<comment type="caution">
    <text evidence="2">The sequence shown here is derived from an EMBL/GenBank/DDBJ whole genome shotgun (WGS) entry which is preliminary data.</text>
</comment>
<sequence length="258" mass="29379">MTGFFIKKAFFDGWDNLISMVVHNLGFLLILLAFMGSMSLMETNGLLAAFAMVLSIGLFAFFTAGASASAWAYSKYERPGWEGFKHGIRDSWRHSLFYWLLTALDLSLILFVVPFYLSYGNVVGTLLSVILFWLFMGLSFALLYYWALFRSMPGDRPIKTLKKSFLIVFDNLPFTLFFAVYQLINLALSALLAGLAPGVTGMLLASSDAIKLMMYKYDYLEAEADADRKHIPWDELLYEERESVGNRSLKNMIFPWKD</sequence>
<dbReference type="Proteomes" id="UP000264002">
    <property type="component" value="Unassembled WGS sequence"/>
</dbReference>
<evidence type="ECO:0000256" key="1">
    <source>
        <dbReference type="SAM" id="Phobius"/>
    </source>
</evidence>
<feature type="transmembrane region" description="Helical" evidence="1">
    <location>
        <begin position="47"/>
        <end position="74"/>
    </location>
</feature>
<dbReference type="RefSeq" id="WP_117330934.1">
    <property type="nucleotide sequence ID" value="NZ_QUWK01000010.1"/>
</dbReference>
<feature type="transmembrane region" description="Helical" evidence="1">
    <location>
        <begin position="21"/>
        <end position="41"/>
    </location>
</feature>
<dbReference type="EMBL" id="QUWK01000010">
    <property type="protein sequence ID" value="RFU94365.1"/>
    <property type="molecule type" value="Genomic_DNA"/>
</dbReference>
<feature type="transmembrane region" description="Helical" evidence="1">
    <location>
        <begin position="123"/>
        <end position="145"/>
    </location>
</feature>
<keyword evidence="3" id="KW-1185">Reference proteome</keyword>
<keyword evidence="1" id="KW-0812">Transmembrane</keyword>
<reference evidence="2 3" key="2">
    <citation type="submission" date="2018-09" db="EMBL/GenBank/DDBJ databases">
        <title>Genome of Sphaerochaeta halotolerans strain 4-11.</title>
        <authorList>
            <person name="Nazina T.N."/>
            <person name="Sokolova D.S."/>
        </authorList>
    </citation>
    <scope>NUCLEOTIDE SEQUENCE [LARGE SCALE GENOMIC DNA]</scope>
    <source>
        <strain evidence="2 3">4-11</strain>
    </source>
</reference>
<keyword evidence="1" id="KW-1133">Transmembrane helix</keyword>
<evidence type="ECO:0000313" key="2">
    <source>
        <dbReference type="EMBL" id="RFU94365.1"/>
    </source>
</evidence>
<accession>A0A372MF08</accession>
<name>A0A372MF08_9SPIR</name>
<organism evidence="2 3">
    <name type="scientific">Sphaerochaeta halotolerans</name>
    <dbReference type="NCBI Taxonomy" id="2293840"/>
    <lineage>
        <taxon>Bacteria</taxon>
        <taxon>Pseudomonadati</taxon>
        <taxon>Spirochaetota</taxon>
        <taxon>Spirochaetia</taxon>
        <taxon>Spirochaetales</taxon>
        <taxon>Sphaerochaetaceae</taxon>
        <taxon>Sphaerochaeta</taxon>
    </lineage>
</organism>
<evidence type="ECO:0000313" key="3">
    <source>
        <dbReference type="Proteomes" id="UP000264002"/>
    </source>
</evidence>
<reference evidence="3" key="1">
    <citation type="submission" date="2018-08" db="EMBL/GenBank/DDBJ databases">
        <authorList>
            <person name="Grouzdev D.S."/>
            <person name="Krutkina M.S."/>
        </authorList>
    </citation>
    <scope>NUCLEOTIDE SEQUENCE [LARGE SCALE GENOMIC DNA]</scope>
    <source>
        <strain evidence="3">4-11</strain>
    </source>
</reference>
<evidence type="ECO:0008006" key="4">
    <source>
        <dbReference type="Google" id="ProtNLM"/>
    </source>
</evidence>
<dbReference type="OrthoDB" id="360806at2"/>
<gene>
    <name evidence="2" type="ORF">DYP60_10370</name>
</gene>
<feature type="transmembrane region" description="Helical" evidence="1">
    <location>
        <begin position="165"/>
        <end position="184"/>
    </location>
</feature>
<protein>
    <recommendedName>
        <fullName evidence="4">DUF624 domain-containing protein</fullName>
    </recommendedName>
</protein>
<keyword evidence="1" id="KW-0472">Membrane</keyword>
<feature type="transmembrane region" description="Helical" evidence="1">
    <location>
        <begin position="190"/>
        <end position="210"/>
    </location>
</feature>